<dbReference type="HOGENOM" id="CLU_585620_0_0_1"/>
<keyword evidence="2" id="KW-1185">Reference proteome</keyword>
<dbReference type="PhylomeDB" id="E9HQ71"/>
<dbReference type="InParanoid" id="E9HQ71"/>
<organism evidence="1 2">
    <name type="scientific">Daphnia pulex</name>
    <name type="common">Water flea</name>
    <dbReference type="NCBI Taxonomy" id="6669"/>
    <lineage>
        <taxon>Eukaryota</taxon>
        <taxon>Metazoa</taxon>
        <taxon>Ecdysozoa</taxon>
        <taxon>Arthropoda</taxon>
        <taxon>Crustacea</taxon>
        <taxon>Branchiopoda</taxon>
        <taxon>Diplostraca</taxon>
        <taxon>Cladocera</taxon>
        <taxon>Anomopoda</taxon>
        <taxon>Daphniidae</taxon>
        <taxon>Daphnia</taxon>
    </lineage>
</organism>
<gene>
    <name evidence="1" type="ORF">DAPPUDRAFT_263669</name>
</gene>
<accession>E9HQ71</accession>
<dbReference type="EMBL" id="GL732715">
    <property type="protein sequence ID" value="EFX66122.1"/>
    <property type="molecule type" value="Genomic_DNA"/>
</dbReference>
<evidence type="ECO:0000313" key="2">
    <source>
        <dbReference type="Proteomes" id="UP000000305"/>
    </source>
</evidence>
<dbReference type="eggNOG" id="ENOG502SCH7">
    <property type="taxonomic scope" value="Eukaryota"/>
</dbReference>
<sequence>MKHFFGGCLDLEWMWYRFEWQSRTAIHAHGVVKLKNDPGIADLVIKVYAGRLIAQKLADPQYTANFNEQDVLEKRDLVEAGILAELKVPKYADTLLCACNTRSDPVNPFNAEVPVPHPCSSNVSSILNDGAAMDDFYERLANCVQRHVCRPDDSVRAKIVLKRNDKFMNVHNRSMLEHWCANVDLQIILDHHAAMNYMVKYASKQERSGNTLQQVIKMIINKAGVTDNAGSAFCSSIIRSIGHRDIEKGEASRILFSGHHCESSFNFVNVSLDLTVNEVYRNPTTGELETRPTLLTYFAKRHVYIEQNTYPNWNLDQPNFIEFCRHFTAVKGNLRTNPNPDKTIVLTFPVHRNSPTTATYHLFCRYSLIKFFPWTESSIPMLLNDNLVVRQWQDFRLTAAQELRQYFNLDEELQSRLDQAADDLQEQDNIENDHVNQLEWQQAVGMRPVGEQEVRSDLPSSASLHST</sequence>
<proteinExistence type="predicted"/>
<dbReference type="AlphaFoldDB" id="E9HQ71"/>
<dbReference type="KEGG" id="dpx:DAPPUDRAFT_263669"/>
<reference evidence="1 2" key="1">
    <citation type="journal article" date="2011" name="Science">
        <title>The ecoresponsive genome of Daphnia pulex.</title>
        <authorList>
            <person name="Colbourne J.K."/>
            <person name="Pfrender M.E."/>
            <person name="Gilbert D."/>
            <person name="Thomas W.K."/>
            <person name="Tucker A."/>
            <person name="Oakley T.H."/>
            <person name="Tokishita S."/>
            <person name="Aerts A."/>
            <person name="Arnold G.J."/>
            <person name="Basu M.K."/>
            <person name="Bauer D.J."/>
            <person name="Caceres C.E."/>
            <person name="Carmel L."/>
            <person name="Casola C."/>
            <person name="Choi J.H."/>
            <person name="Detter J.C."/>
            <person name="Dong Q."/>
            <person name="Dusheyko S."/>
            <person name="Eads B.D."/>
            <person name="Frohlich T."/>
            <person name="Geiler-Samerotte K.A."/>
            <person name="Gerlach D."/>
            <person name="Hatcher P."/>
            <person name="Jogdeo S."/>
            <person name="Krijgsveld J."/>
            <person name="Kriventseva E.V."/>
            <person name="Kultz D."/>
            <person name="Laforsch C."/>
            <person name="Lindquist E."/>
            <person name="Lopez J."/>
            <person name="Manak J.R."/>
            <person name="Muller J."/>
            <person name="Pangilinan J."/>
            <person name="Patwardhan R.P."/>
            <person name="Pitluck S."/>
            <person name="Pritham E.J."/>
            <person name="Rechtsteiner A."/>
            <person name="Rho M."/>
            <person name="Rogozin I.B."/>
            <person name="Sakarya O."/>
            <person name="Salamov A."/>
            <person name="Schaack S."/>
            <person name="Shapiro H."/>
            <person name="Shiga Y."/>
            <person name="Skalitzky C."/>
            <person name="Smith Z."/>
            <person name="Souvorov A."/>
            <person name="Sung W."/>
            <person name="Tang Z."/>
            <person name="Tsuchiya D."/>
            <person name="Tu H."/>
            <person name="Vos H."/>
            <person name="Wang M."/>
            <person name="Wolf Y.I."/>
            <person name="Yamagata H."/>
            <person name="Yamada T."/>
            <person name="Ye Y."/>
            <person name="Shaw J.R."/>
            <person name="Andrews J."/>
            <person name="Crease T.J."/>
            <person name="Tang H."/>
            <person name="Lucas S.M."/>
            <person name="Robertson H.M."/>
            <person name="Bork P."/>
            <person name="Koonin E.V."/>
            <person name="Zdobnov E.M."/>
            <person name="Grigoriev I.V."/>
            <person name="Lynch M."/>
            <person name="Boore J.L."/>
        </authorList>
    </citation>
    <scope>NUCLEOTIDE SEQUENCE [LARGE SCALE GENOMIC DNA]</scope>
</reference>
<evidence type="ECO:0000313" key="1">
    <source>
        <dbReference type="EMBL" id="EFX66122.1"/>
    </source>
</evidence>
<protein>
    <recommendedName>
        <fullName evidence="3">Helitron helicase-like domain-containing protein</fullName>
    </recommendedName>
</protein>
<evidence type="ECO:0008006" key="3">
    <source>
        <dbReference type="Google" id="ProtNLM"/>
    </source>
</evidence>
<dbReference type="OrthoDB" id="8196283at2759"/>
<dbReference type="Proteomes" id="UP000000305">
    <property type="component" value="Unassembled WGS sequence"/>
</dbReference>
<name>E9HQ71_DAPPU</name>